<dbReference type="GO" id="GO:0003824">
    <property type="term" value="F:catalytic activity"/>
    <property type="evidence" value="ECO:0007669"/>
    <property type="project" value="InterPro"/>
</dbReference>
<sequence>MFTLTKEFCSSYGKIKYDVQGEGSPIILVHGTPWSSFNWRHIIPSLSQWFTVFYYDLLGYGQSEKTEGKDVSLGTQSKIFAELLNHLGLKAPIVVGHDFGGTTTLRTYLLEKRDFDKMILIDPVAMAPWGSPFFSHVKEHEKAFQGIPGYIHEAMVSAYIQGATYRSMDQETLKGTIKPWLGSTGQNAFYRQIVQASERYTNDIEPLYSTINHPVLIVWGEQDNWIPIERGHKLHNQISTSKFMSIPNAGHLVQEDAPTILLSHILKFLRDE</sequence>
<dbReference type="InterPro" id="IPR029058">
    <property type="entry name" value="AB_hydrolase_fold"/>
</dbReference>
<organism evidence="2 3">
    <name type="scientific">Tindallia californiensis</name>
    <dbReference type="NCBI Taxonomy" id="159292"/>
    <lineage>
        <taxon>Bacteria</taxon>
        <taxon>Bacillati</taxon>
        <taxon>Bacillota</taxon>
        <taxon>Clostridia</taxon>
        <taxon>Peptostreptococcales</taxon>
        <taxon>Tindalliaceae</taxon>
        <taxon>Tindallia</taxon>
    </lineage>
</organism>
<dbReference type="InterPro" id="IPR000639">
    <property type="entry name" value="Epox_hydrolase-like"/>
</dbReference>
<evidence type="ECO:0000313" key="3">
    <source>
        <dbReference type="Proteomes" id="UP000199230"/>
    </source>
</evidence>
<protein>
    <submittedName>
        <fullName evidence="2">Pimeloyl-ACP methyl ester carboxylesterase</fullName>
    </submittedName>
</protein>
<dbReference type="OrthoDB" id="9775557at2"/>
<accession>A0A1H3PT01</accession>
<dbReference type="STRING" id="159292.SAMN05192546_10740"/>
<dbReference type="PANTHER" id="PTHR46438">
    <property type="entry name" value="ALPHA/BETA-HYDROLASES SUPERFAMILY PROTEIN"/>
    <property type="match status" value="1"/>
</dbReference>
<dbReference type="Gene3D" id="3.40.50.1820">
    <property type="entry name" value="alpha/beta hydrolase"/>
    <property type="match status" value="1"/>
</dbReference>
<evidence type="ECO:0000259" key="1">
    <source>
        <dbReference type="Pfam" id="PF12697"/>
    </source>
</evidence>
<dbReference type="Pfam" id="PF12697">
    <property type="entry name" value="Abhydrolase_6"/>
    <property type="match status" value="1"/>
</dbReference>
<dbReference type="PANTHER" id="PTHR46438:SF11">
    <property type="entry name" value="LIPASE-RELATED"/>
    <property type="match status" value="1"/>
</dbReference>
<dbReference type="Proteomes" id="UP000199230">
    <property type="component" value="Unassembled WGS sequence"/>
</dbReference>
<reference evidence="2 3" key="1">
    <citation type="submission" date="2016-10" db="EMBL/GenBank/DDBJ databases">
        <authorList>
            <person name="de Groot N.N."/>
        </authorList>
    </citation>
    <scope>NUCLEOTIDE SEQUENCE [LARGE SCALE GENOMIC DNA]</scope>
    <source>
        <strain evidence="2 3">APO</strain>
    </source>
</reference>
<dbReference type="EMBL" id="FNPV01000007">
    <property type="protein sequence ID" value="SDZ03529.1"/>
    <property type="molecule type" value="Genomic_DNA"/>
</dbReference>
<evidence type="ECO:0000313" key="2">
    <source>
        <dbReference type="EMBL" id="SDZ03529.1"/>
    </source>
</evidence>
<feature type="domain" description="AB hydrolase-1" evidence="1">
    <location>
        <begin position="26"/>
        <end position="258"/>
    </location>
</feature>
<dbReference type="PRINTS" id="PR00412">
    <property type="entry name" value="EPOXHYDRLASE"/>
</dbReference>
<proteinExistence type="predicted"/>
<dbReference type="AlphaFoldDB" id="A0A1H3PT01"/>
<dbReference type="InterPro" id="IPR000073">
    <property type="entry name" value="AB_hydrolase_1"/>
</dbReference>
<dbReference type="SUPFAM" id="SSF53474">
    <property type="entry name" value="alpha/beta-Hydrolases"/>
    <property type="match status" value="1"/>
</dbReference>
<name>A0A1H3PT01_9FIRM</name>
<dbReference type="PRINTS" id="PR00111">
    <property type="entry name" value="ABHYDROLASE"/>
</dbReference>
<dbReference type="RefSeq" id="WP_093314199.1">
    <property type="nucleotide sequence ID" value="NZ_FNPV01000007.1"/>
</dbReference>
<gene>
    <name evidence="2" type="ORF">SAMN05192546_10740</name>
</gene>
<keyword evidence="3" id="KW-1185">Reference proteome</keyword>